<protein>
    <submittedName>
        <fullName evidence="2">Uncharacterized protein</fullName>
    </submittedName>
</protein>
<organism evidence="2 3">
    <name type="scientific">Sporormia fimetaria CBS 119925</name>
    <dbReference type="NCBI Taxonomy" id="1340428"/>
    <lineage>
        <taxon>Eukaryota</taxon>
        <taxon>Fungi</taxon>
        <taxon>Dikarya</taxon>
        <taxon>Ascomycota</taxon>
        <taxon>Pezizomycotina</taxon>
        <taxon>Dothideomycetes</taxon>
        <taxon>Pleosporomycetidae</taxon>
        <taxon>Pleosporales</taxon>
        <taxon>Sporormiaceae</taxon>
        <taxon>Sporormia</taxon>
    </lineage>
</organism>
<feature type="compositionally biased region" description="Polar residues" evidence="1">
    <location>
        <begin position="1"/>
        <end position="15"/>
    </location>
</feature>
<evidence type="ECO:0000256" key="1">
    <source>
        <dbReference type="SAM" id="MobiDB-lite"/>
    </source>
</evidence>
<sequence length="188" mass="21019">MTSPTATNPTMSTSASDTPNVVSDVTTSSTETVSPTTAVQSPTRDGPEVTRTCTDTGSATIIAQSLPVDQHSDRLQASNGLPPGTTLWRDSAPSYHRFRLEAWLWDDFKLDKEHQHASRKLYDQVYTPTYHIPAPPSIIRVLDRIYNLVPEDTDGFARFIYRLCILLGKDNITDNDLRSDSLDDFLFR</sequence>
<gene>
    <name evidence="2" type="ORF">M011DRAFT_314899</name>
</gene>
<evidence type="ECO:0000313" key="2">
    <source>
        <dbReference type="EMBL" id="KAF2741885.1"/>
    </source>
</evidence>
<evidence type="ECO:0000313" key="3">
    <source>
        <dbReference type="Proteomes" id="UP000799440"/>
    </source>
</evidence>
<dbReference type="Proteomes" id="UP000799440">
    <property type="component" value="Unassembled WGS sequence"/>
</dbReference>
<name>A0A6A6UUS8_9PLEO</name>
<feature type="compositionally biased region" description="Low complexity" evidence="1">
    <location>
        <begin position="16"/>
        <end position="39"/>
    </location>
</feature>
<keyword evidence="3" id="KW-1185">Reference proteome</keyword>
<proteinExistence type="predicted"/>
<dbReference type="AlphaFoldDB" id="A0A6A6UUS8"/>
<feature type="region of interest" description="Disordered" evidence="1">
    <location>
        <begin position="1"/>
        <end position="50"/>
    </location>
</feature>
<accession>A0A6A6UUS8</accession>
<dbReference type="EMBL" id="MU006621">
    <property type="protein sequence ID" value="KAF2741885.1"/>
    <property type="molecule type" value="Genomic_DNA"/>
</dbReference>
<reference evidence="2" key="1">
    <citation type="journal article" date="2020" name="Stud. Mycol.">
        <title>101 Dothideomycetes genomes: a test case for predicting lifestyles and emergence of pathogens.</title>
        <authorList>
            <person name="Haridas S."/>
            <person name="Albert R."/>
            <person name="Binder M."/>
            <person name="Bloem J."/>
            <person name="Labutti K."/>
            <person name="Salamov A."/>
            <person name="Andreopoulos B."/>
            <person name="Baker S."/>
            <person name="Barry K."/>
            <person name="Bills G."/>
            <person name="Bluhm B."/>
            <person name="Cannon C."/>
            <person name="Castanera R."/>
            <person name="Culley D."/>
            <person name="Daum C."/>
            <person name="Ezra D."/>
            <person name="Gonzalez J."/>
            <person name="Henrissat B."/>
            <person name="Kuo A."/>
            <person name="Liang C."/>
            <person name="Lipzen A."/>
            <person name="Lutzoni F."/>
            <person name="Magnuson J."/>
            <person name="Mondo S."/>
            <person name="Nolan M."/>
            <person name="Ohm R."/>
            <person name="Pangilinan J."/>
            <person name="Park H.-J."/>
            <person name="Ramirez L."/>
            <person name="Alfaro M."/>
            <person name="Sun H."/>
            <person name="Tritt A."/>
            <person name="Yoshinaga Y."/>
            <person name="Zwiers L.-H."/>
            <person name="Turgeon B."/>
            <person name="Goodwin S."/>
            <person name="Spatafora J."/>
            <person name="Crous P."/>
            <person name="Grigoriev I."/>
        </authorList>
    </citation>
    <scope>NUCLEOTIDE SEQUENCE</scope>
    <source>
        <strain evidence="2">CBS 119925</strain>
    </source>
</reference>